<proteinExistence type="predicted"/>
<dbReference type="EMBL" id="JAAIYP010000038">
    <property type="protein sequence ID" value="NFV80784.1"/>
    <property type="molecule type" value="Genomic_DNA"/>
</dbReference>
<dbReference type="RefSeq" id="WP_163679650.1">
    <property type="nucleotide sequence ID" value="NZ_JAAIYP010000038.1"/>
</dbReference>
<dbReference type="Pfam" id="PF11154">
    <property type="entry name" value="DUF2934"/>
    <property type="match status" value="1"/>
</dbReference>
<evidence type="ECO:0000313" key="2">
    <source>
        <dbReference type="EMBL" id="NFV80784.1"/>
    </source>
</evidence>
<evidence type="ECO:0000256" key="1">
    <source>
        <dbReference type="SAM" id="MobiDB-lite"/>
    </source>
</evidence>
<feature type="region of interest" description="Disordered" evidence="1">
    <location>
        <begin position="39"/>
        <end position="79"/>
    </location>
</feature>
<sequence length="79" mass="8474">MSAEQEKIKDVAYRLWLDAGSPDGRDQEFWFAAEAQVKVPAKPKAEPKPKAAAKPKAEPKPKAAPKAKAPAKPKAAPKA</sequence>
<reference evidence="2 3" key="1">
    <citation type="submission" date="2020-02" db="EMBL/GenBank/DDBJ databases">
        <authorList>
            <person name="Dziuba M."/>
            <person name="Kuznetsov B."/>
            <person name="Mardanov A."/>
            <person name="Ravin N."/>
            <person name="Grouzdev D."/>
        </authorList>
    </citation>
    <scope>NUCLEOTIDE SEQUENCE [LARGE SCALE GENOMIC DNA]</scope>
    <source>
        <strain evidence="2 3">SpK</strain>
    </source>
</reference>
<name>A0A7C9QUB8_9PROT</name>
<gene>
    <name evidence="2" type="ORF">G4223_11755</name>
</gene>
<accession>A0A7C9QUB8</accession>
<feature type="compositionally biased region" description="Basic and acidic residues" evidence="1">
    <location>
        <begin position="43"/>
        <end position="61"/>
    </location>
</feature>
<evidence type="ECO:0000313" key="3">
    <source>
        <dbReference type="Proteomes" id="UP000480684"/>
    </source>
</evidence>
<dbReference type="AlphaFoldDB" id="A0A7C9QUB8"/>
<dbReference type="InterPro" id="IPR021327">
    <property type="entry name" value="DUF2934"/>
</dbReference>
<comment type="caution">
    <text evidence="2">The sequence shown here is derived from an EMBL/GenBank/DDBJ whole genome shotgun (WGS) entry which is preliminary data.</text>
</comment>
<protein>
    <submittedName>
        <fullName evidence="2">DUF2934 domain-containing protein</fullName>
    </submittedName>
</protein>
<keyword evidence="3" id="KW-1185">Reference proteome</keyword>
<organism evidence="2 3">
    <name type="scientific">Magnetospirillum aberrantis SpK</name>
    <dbReference type="NCBI Taxonomy" id="908842"/>
    <lineage>
        <taxon>Bacteria</taxon>
        <taxon>Pseudomonadati</taxon>
        <taxon>Pseudomonadota</taxon>
        <taxon>Alphaproteobacteria</taxon>
        <taxon>Rhodospirillales</taxon>
        <taxon>Rhodospirillaceae</taxon>
        <taxon>Magnetospirillum</taxon>
    </lineage>
</organism>
<dbReference type="Proteomes" id="UP000480684">
    <property type="component" value="Unassembled WGS sequence"/>
</dbReference>
<feature type="compositionally biased region" description="Basic residues" evidence="1">
    <location>
        <begin position="63"/>
        <end position="79"/>
    </location>
</feature>